<feature type="domain" description="NADP-dependent oxidoreductase" evidence="8">
    <location>
        <begin position="202"/>
        <end position="257"/>
    </location>
</feature>
<dbReference type="InterPro" id="IPR023210">
    <property type="entry name" value="NADP_OxRdtase_dom"/>
</dbReference>
<dbReference type="CDD" id="cd19140">
    <property type="entry name" value="AKR_AKR3F3"/>
    <property type="match status" value="1"/>
</dbReference>
<evidence type="ECO:0000256" key="2">
    <source>
        <dbReference type="ARBA" id="ARBA00022857"/>
    </source>
</evidence>
<dbReference type="InterPro" id="IPR018170">
    <property type="entry name" value="Aldo/ket_reductase_CS"/>
</dbReference>
<dbReference type="GO" id="GO:1990002">
    <property type="term" value="F:methylglyoxal reductase (NADPH) (acetol producing) activity"/>
    <property type="evidence" value="ECO:0007669"/>
    <property type="project" value="TreeGrafter"/>
</dbReference>
<dbReference type="PRINTS" id="PR00069">
    <property type="entry name" value="ALDKETRDTASE"/>
</dbReference>
<dbReference type="Gene3D" id="3.20.20.100">
    <property type="entry name" value="NADP-dependent oxidoreductase domain"/>
    <property type="match status" value="1"/>
</dbReference>
<gene>
    <name evidence="9" type="ORF">FKG95_21275</name>
</gene>
<comment type="caution">
    <text evidence="9">The sequence shown here is derived from an EMBL/GenBank/DDBJ whole genome shotgun (WGS) entry which is preliminary data.</text>
</comment>
<sequence>MHRVSANGANIPAIGLGTWTLKDRAASELVEGALTAGYRHIDTAAMYQNEEAVGAGVRASGLPRDEVFLTSKVWPTDIAEGDLQRSVEASLKRLGVGYLDLALIHWPSRSIALAESIKALNEVRDRGMVRSIGVSNFTSALIEEAVALSEHPLACNQVEYHPFLNQDRVMSACKKHGMALVSYCPLARGSELFESPEVAGPAQDYGKSPAQIVLRWHVQQDGVVAIPRSSNAGRIKQNFEIFDFALTQEEMTAISALRSRNYRICDFEFSPDWDQD</sequence>
<dbReference type="RefSeq" id="WP_142898439.1">
    <property type="nucleotide sequence ID" value="NZ_ML660059.1"/>
</dbReference>
<comment type="similarity">
    <text evidence="1">Belongs to the aldo/keto reductase family.</text>
</comment>
<protein>
    <submittedName>
        <fullName evidence="9">Aldo/keto reductase</fullName>
    </submittedName>
</protein>
<keyword evidence="2" id="KW-0521">NADP</keyword>
<dbReference type="InterPro" id="IPR020471">
    <property type="entry name" value="AKR"/>
</dbReference>
<evidence type="ECO:0000256" key="6">
    <source>
        <dbReference type="PIRSR" id="PIRSR000097-2"/>
    </source>
</evidence>
<dbReference type="GO" id="GO:0051596">
    <property type="term" value="P:methylglyoxal catabolic process"/>
    <property type="evidence" value="ECO:0007669"/>
    <property type="project" value="TreeGrafter"/>
</dbReference>
<evidence type="ECO:0000256" key="1">
    <source>
        <dbReference type="ARBA" id="ARBA00007905"/>
    </source>
</evidence>
<dbReference type="PANTHER" id="PTHR43827:SF3">
    <property type="entry name" value="NADP-DEPENDENT OXIDOREDUCTASE DOMAIN-CONTAINING PROTEIN"/>
    <property type="match status" value="1"/>
</dbReference>
<name>A0A545TG73_9PROT</name>
<dbReference type="PROSITE" id="PS00063">
    <property type="entry name" value="ALDOKETO_REDUCTASE_3"/>
    <property type="match status" value="1"/>
</dbReference>
<dbReference type="OrthoDB" id="9768793at2"/>
<comment type="catalytic activity">
    <reaction evidence="4">
        <text>hydroxyacetone + NADP(+) = methylglyoxal + NADPH + H(+)</text>
        <dbReference type="Rhea" id="RHEA:27986"/>
        <dbReference type="ChEBI" id="CHEBI:15378"/>
        <dbReference type="ChEBI" id="CHEBI:17158"/>
        <dbReference type="ChEBI" id="CHEBI:27957"/>
        <dbReference type="ChEBI" id="CHEBI:57783"/>
        <dbReference type="ChEBI" id="CHEBI:58349"/>
    </reaction>
</comment>
<dbReference type="EMBL" id="VHSH01000008">
    <property type="protein sequence ID" value="TQV76176.1"/>
    <property type="molecule type" value="Genomic_DNA"/>
</dbReference>
<keyword evidence="10" id="KW-1185">Reference proteome</keyword>
<dbReference type="SUPFAM" id="SSF51430">
    <property type="entry name" value="NAD(P)-linked oxidoreductase"/>
    <property type="match status" value="1"/>
</dbReference>
<dbReference type="AlphaFoldDB" id="A0A545TG73"/>
<feature type="site" description="Lowers pKa of active site Tyr" evidence="7">
    <location>
        <position position="72"/>
    </location>
</feature>
<accession>A0A545TG73</accession>
<reference evidence="9 10" key="1">
    <citation type="submission" date="2019-06" db="EMBL/GenBank/DDBJ databases">
        <title>Whole genome sequence for Rhodospirillaceae sp. R148.</title>
        <authorList>
            <person name="Wang G."/>
        </authorList>
    </citation>
    <scope>NUCLEOTIDE SEQUENCE [LARGE SCALE GENOMIC DNA]</scope>
    <source>
        <strain evidence="9 10">R148</strain>
    </source>
</reference>
<dbReference type="Pfam" id="PF00248">
    <property type="entry name" value="Aldo_ket_red"/>
    <property type="match status" value="2"/>
</dbReference>
<evidence type="ECO:0000256" key="4">
    <source>
        <dbReference type="ARBA" id="ARBA00049445"/>
    </source>
</evidence>
<dbReference type="PIRSF" id="PIRSF000097">
    <property type="entry name" value="AKR"/>
    <property type="match status" value="1"/>
</dbReference>
<evidence type="ECO:0000313" key="10">
    <source>
        <dbReference type="Proteomes" id="UP000315252"/>
    </source>
</evidence>
<dbReference type="InterPro" id="IPR036812">
    <property type="entry name" value="NAD(P)_OxRdtase_dom_sf"/>
</dbReference>
<evidence type="ECO:0000256" key="5">
    <source>
        <dbReference type="PIRSR" id="PIRSR000097-1"/>
    </source>
</evidence>
<dbReference type="PROSITE" id="PS00062">
    <property type="entry name" value="ALDOKETO_REDUCTASE_2"/>
    <property type="match status" value="1"/>
</dbReference>
<evidence type="ECO:0000259" key="8">
    <source>
        <dbReference type="Pfam" id="PF00248"/>
    </source>
</evidence>
<feature type="binding site" evidence="6">
    <location>
        <position position="105"/>
    </location>
    <ligand>
        <name>substrate</name>
    </ligand>
</feature>
<feature type="domain" description="NADP-dependent oxidoreductase" evidence="8">
    <location>
        <begin position="14"/>
        <end position="190"/>
    </location>
</feature>
<feature type="active site" description="Proton donor" evidence="5">
    <location>
        <position position="47"/>
    </location>
</feature>
<organism evidence="9 10">
    <name type="scientific">Denitrobaculum tricleocarpae</name>
    <dbReference type="NCBI Taxonomy" id="2591009"/>
    <lineage>
        <taxon>Bacteria</taxon>
        <taxon>Pseudomonadati</taxon>
        <taxon>Pseudomonadota</taxon>
        <taxon>Alphaproteobacteria</taxon>
        <taxon>Rhodospirillales</taxon>
        <taxon>Rhodospirillaceae</taxon>
        <taxon>Denitrobaculum</taxon>
    </lineage>
</organism>
<dbReference type="PROSITE" id="PS00798">
    <property type="entry name" value="ALDOKETO_REDUCTASE_1"/>
    <property type="match status" value="1"/>
</dbReference>
<keyword evidence="3" id="KW-0560">Oxidoreductase</keyword>
<evidence type="ECO:0000256" key="3">
    <source>
        <dbReference type="ARBA" id="ARBA00023002"/>
    </source>
</evidence>
<dbReference type="FunFam" id="3.20.20.100:FF:000002">
    <property type="entry name" value="2,5-diketo-D-gluconic acid reductase A"/>
    <property type="match status" value="1"/>
</dbReference>
<dbReference type="PANTHER" id="PTHR43827">
    <property type="entry name" value="2,5-DIKETO-D-GLUCONIC ACID REDUCTASE"/>
    <property type="match status" value="1"/>
</dbReference>
<evidence type="ECO:0000313" key="9">
    <source>
        <dbReference type="EMBL" id="TQV76176.1"/>
    </source>
</evidence>
<proteinExistence type="inferred from homology"/>
<dbReference type="Proteomes" id="UP000315252">
    <property type="component" value="Unassembled WGS sequence"/>
</dbReference>
<evidence type="ECO:0000256" key="7">
    <source>
        <dbReference type="PIRSR" id="PIRSR000097-3"/>
    </source>
</evidence>